<dbReference type="Proteomes" id="UP001162992">
    <property type="component" value="Chromosome 2"/>
</dbReference>
<comment type="caution">
    <text evidence="1">The sequence shown here is derived from an EMBL/GenBank/DDBJ whole genome shotgun (WGS) entry which is preliminary data.</text>
</comment>
<evidence type="ECO:0000313" key="2">
    <source>
        <dbReference type="Proteomes" id="UP001162992"/>
    </source>
</evidence>
<dbReference type="EMBL" id="CM055093">
    <property type="protein sequence ID" value="KAJ7566454.1"/>
    <property type="molecule type" value="Genomic_DNA"/>
</dbReference>
<name>A0ACC2EJ23_DIPCM</name>
<evidence type="ECO:0000313" key="1">
    <source>
        <dbReference type="EMBL" id="KAJ7566454.1"/>
    </source>
</evidence>
<gene>
    <name evidence="1" type="ORF">O6H91_02G103900</name>
</gene>
<keyword evidence="2" id="KW-1185">Reference proteome</keyword>
<reference evidence="2" key="1">
    <citation type="journal article" date="2024" name="Proc. Natl. Acad. Sci. U.S.A.">
        <title>Extraordinary preservation of gene collinearity over three hundred million years revealed in homosporous lycophytes.</title>
        <authorList>
            <person name="Li C."/>
            <person name="Wickell D."/>
            <person name="Kuo L.Y."/>
            <person name="Chen X."/>
            <person name="Nie B."/>
            <person name="Liao X."/>
            <person name="Peng D."/>
            <person name="Ji J."/>
            <person name="Jenkins J."/>
            <person name="Williams M."/>
            <person name="Shu S."/>
            <person name="Plott C."/>
            <person name="Barry K."/>
            <person name="Rajasekar S."/>
            <person name="Grimwood J."/>
            <person name="Han X."/>
            <person name="Sun S."/>
            <person name="Hou Z."/>
            <person name="He W."/>
            <person name="Dai G."/>
            <person name="Sun C."/>
            <person name="Schmutz J."/>
            <person name="Leebens-Mack J.H."/>
            <person name="Li F.W."/>
            <person name="Wang L."/>
        </authorList>
    </citation>
    <scope>NUCLEOTIDE SEQUENCE [LARGE SCALE GENOMIC DNA]</scope>
    <source>
        <strain evidence="2">cv. PW_Plant_1</strain>
    </source>
</reference>
<proteinExistence type="predicted"/>
<sequence>MPNQNLNQLNEANSSAFKKWHPESNFSSVQRTQADQWMLKSLHEILWQIHAMHVEKAEAYPLQISSSSHGTGSLKKGSIPSLEGGAHNHRIAERQRRRQQSLQFSTLRSHIIPYPSKGDRVSILKNAITYLKQLEGTVEDLEKQKRELRSIIEHNHKSQTDPARVVNEEDIPSPALSVEDVVIALRKQLASPRLTAHAGSGGSIIETIKVEYIQERSLHIEVCCRKRTSDILIQIFLALLHMGLEVSSSVQTSTSDELYVSMTTYDTLGVRDYQRFSIEVEKVLKELLCLD</sequence>
<protein>
    <submittedName>
        <fullName evidence="1">Uncharacterized protein</fullName>
    </submittedName>
</protein>
<organism evidence="1 2">
    <name type="scientific">Diphasiastrum complanatum</name>
    <name type="common">Issler's clubmoss</name>
    <name type="synonym">Lycopodium complanatum</name>
    <dbReference type="NCBI Taxonomy" id="34168"/>
    <lineage>
        <taxon>Eukaryota</taxon>
        <taxon>Viridiplantae</taxon>
        <taxon>Streptophyta</taxon>
        <taxon>Embryophyta</taxon>
        <taxon>Tracheophyta</taxon>
        <taxon>Lycopodiopsida</taxon>
        <taxon>Lycopodiales</taxon>
        <taxon>Lycopodiaceae</taxon>
        <taxon>Lycopodioideae</taxon>
        <taxon>Diphasiastrum</taxon>
    </lineage>
</organism>
<accession>A0ACC2EJ23</accession>